<dbReference type="InterPro" id="IPR019587">
    <property type="entry name" value="Polyketide_cyclase/dehydratase"/>
</dbReference>
<reference evidence="1 2" key="1">
    <citation type="journal article" date="2013" name="Biodegradation">
        <title>Quantitative proteomic analysis of ibuprofen-degrading Patulibacter sp. strain I11.</title>
        <authorList>
            <person name="Almeida B."/>
            <person name="Kjeldal H."/>
            <person name="Lolas I."/>
            <person name="Knudsen A.D."/>
            <person name="Carvalho G."/>
            <person name="Nielsen K.L."/>
            <person name="Barreto Crespo M.T."/>
            <person name="Stensballe A."/>
            <person name="Nielsen J.L."/>
        </authorList>
    </citation>
    <scope>NUCLEOTIDE SEQUENCE [LARGE SCALE GENOMIC DNA]</scope>
    <source>
        <strain evidence="1 2">I11</strain>
    </source>
</reference>
<comment type="caution">
    <text evidence="1">The sequence shown here is derived from an EMBL/GenBank/DDBJ whole genome shotgun (WGS) entry which is preliminary data.</text>
</comment>
<dbReference type="CDD" id="cd07812">
    <property type="entry name" value="SRPBCC"/>
    <property type="match status" value="1"/>
</dbReference>
<dbReference type="Gene3D" id="3.30.530.20">
    <property type="match status" value="1"/>
</dbReference>
<dbReference type="OrthoDB" id="5243338at2"/>
<dbReference type="Proteomes" id="UP000005143">
    <property type="component" value="Unassembled WGS sequence"/>
</dbReference>
<keyword evidence="2" id="KW-1185">Reference proteome</keyword>
<dbReference type="RefSeq" id="WP_007578909.1">
    <property type="nucleotide sequence ID" value="NZ_AGUD01000306.1"/>
</dbReference>
<evidence type="ECO:0000313" key="1">
    <source>
        <dbReference type="EMBL" id="EHN09030.1"/>
    </source>
</evidence>
<dbReference type="AlphaFoldDB" id="H0EBF4"/>
<sequence>MGNDASAAATAVLDATPEDVWYLISDGGRVVSWWPRAERVEDVQGGRFTLVLRSSRGVPVRMDWRVAASRREQLQRWEQELAGTPFARALTRSAVELRLEPVDDGARCRVTCAVERDLVQRGFVARRLGRKAARRQAGEALDRLRRALG</sequence>
<dbReference type="EMBL" id="AGUD01000306">
    <property type="protein sequence ID" value="EHN09030.1"/>
    <property type="molecule type" value="Genomic_DNA"/>
</dbReference>
<protein>
    <recommendedName>
        <fullName evidence="3">SRPBCC family protein</fullName>
    </recommendedName>
</protein>
<dbReference type="Pfam" id="PF10604">
    <property type="entry name" value="Polyketide_cyc2"/>
    <property type="match status" value="1"/>
</dbReference>
<evidence type="ECO:0000313" key="2">
    <source>
        <dbReference type="Proteomes" id="UP000005143"/>
    </source>
</evidence>
<accession>H0EBF4</accession>
<organism evidence="1 2">
    <name type="scientific">Patulibacter medicamentivorans</name>
    <dbReference type="NCBI Taxonomy" id="1097667"/>
    <lineage>
        <taxon>Bacteria</taxon>
        <taxon>Bacillati</taxon>
        <taxon>Actinomycetota</taxon>
        <taxon>Thermoleophilia</taxon>
        <taxon>Solirubrobacterales</taxon>
        <taxon>Patulibacteraceae</taxon>
        <taxon>Patulibacter</taxon>
    </lineage>
</organism>
<gene>
    <name evidence="1" type="ORF">PAI11_41830</name>
</gene>
<name>H0EBF4_9ACTN</name>
<dbReference type="InterPro" id="IPR023393">
    <property type="entry name" value="START-like_dom_sf"/>
</dbReference>
<dbReference type="SUPFAM" id="SSF55961">
    <property type="entry name" value="Bet v1-like"/>
    <property type="match status" value="1"/>
</dbReference>
<evidence type="ECO:0008006" key="3">
    <source>
        <dbReference type="Google" id="ProtNLM"/>
    </source>
</evidence>
<proteinExistence type="predicted"/>